<dbReference type="EMBL" id="MSZX01000014">
    <property type="protein sequence ID" value="OPA73732.1"/>
    <property type="molecule type" value="Genomic_DNA"/>
</dbReference>
<comment type="caution">
    <text evidence="1">The sequence shown here is derived from an EMBL/GenBank/DDBJ whole genome shotgun (WGS) entry which is preliminary data.</text>
</comment>
<dbReference type="AlphaFoldDB" id="A0A1T2X1J9"/>
<dbReference type="Proteomes" id="UP000190188">
    <property type="component" value="Unassembled WGS sequence"/>
</dbReference>
<dbReference type="RefSeq" id="WP_078502299.1">
    <property type="nucleotide sequence ID" value="NZ_MSZX01000014.1"/>
</dbReference>
<name>A0A1T2X1J9_9BACL</name>
<dbReference type="STRING" id="1324314.BVG16_26955"/>
<evidence type="ECO:0000313" key="2">
    <source>
        <dbReference type="Proteomes" id="UP000190188"/>
    </source>
</evidence>
<organism evidence="1 2">
    <name type="scientific">Paenibacillus selenitireducens</name>
    <dbReference type="NCBI Taxonomy" id="1324314"/>
    <lineage>
        <taxon>Bacteria</taxon>
        <taxon>Bacillati</taxon>
        <taxon>Bacillota</taxon>
        <taxon>Bacilli</taxon>
        <taxon>Bacillales</taxon>
        <taxon>Paenibacillaceae</taxon>
        <taxon>Paenibacillus</taxon>
    </lineage>
</organism>
<gene>
    <name evidence="1" type="ORF">BVG16_26955</name>
</gene>
<proteinExistence type="predicted"/>
<protein>
    <recommendedName>
        <fullName evidence="3">STAS/SEC14 domain-containing protein</fullName>
    </recommendedName>
</protein>
<dbReference type="OrthoDB" id="2057321at2"/>
<evidence type="ECO:0000313" key="1">
    <source>
        <dbReference type="EMBL" id="OPA73732.1"/>
    </source>
</evidence>
<reference evidence="1 2" key="1">
    <citation type="submission" date="2017-01" db="EMBL/GenBank/DDBJ databases">
        <title>Genome analysis of Paenibacillus selenitrireducens ES3-24.</title>
        <authorList>
            <person name="Xu D."/>
            <person name="Yao R."/>
            <person name="Zheng S."/>
        </authorList>
    </citation>
    <scope>NUCLEOTIDE SEQUENCE [LARGE SCALE GENOMIC DNA]</scope>
    <source>
        <strain evidence="1 2">ES3-24</strain>
    </source>
</reference>
<accession>A0A1T2X1J9</accession>
<keyword evidence="2" id="KW-1185">Reference proteome</keyword>
<evidence type="ECO:0008006" key="3">
    <source>
        <dbReference type="Google" id="ProtNLM"/>
    </source>
</evidence>
<sequence length="131" mass="15480">MLNRKSPGGSMFPYYYKGGEIHCLKFGSMYQRYDDFLKVMIAEEEFIRSTHKQLRVWVDFYKTDLKQEGLVVFVDFLLRIQEQLVKLSIVGLSFSNVYRCKKLLKKAGITLPVQFFKDPEDAKTWLVHERA</sequence>